<dbReference type="InterPro" id="IPR011712">
    <property type="entry name" value="Sig_transdc_His_kin_sub3_dim/P"/>
</dbReference>
<evidence type="ECO:0000256" key="14">
    <source>
        <dbReference type="ARBA" id="ARBA00023004"/>
    </source>
</evidence>
<dbReference type="InterPro" id="IPR004358">
    <property type="entry name" value="Sig_transdc_His_kin-like_C"/>
</dbReference>
<evidence type="ECO:0000256" key="15">
    <source>
        <dbReference type="ARBA" id="ARBA00023012"/>
    </source>
</evidence>
<evidence type="ECO:0000256" key="9">
    <source>
        <dbReference type="ARBA" id="ARBA00022679"/>
    </source>
</evidence>
<dbReference type="PANTHER" id="PTHR24421">
    <property type="entry name" value="NITRATE/NITRITE SENSOR PROTEIN NARX-RELATED"/>
    <property type="match status" value="1"/>
</dbReference>
<protein>
    <recommendedName>
        <fullName evidence="5">Oxygen sensor histidine kinase NreB</fullName>
        <ecNumber evidence="4">2.7.13.3</ecNumber>
    </recommendedName>
    <alternativeName>
        <fullName evidence="18">Nitrogen regulation protein B</fullName>
    </alternativeName>
</protein>
<feature type="transmembrane region" description="Helical" evidence="19">
    <location>
        <begin position="124"/>
        <end position="144"/>
    </location>
</feature>
<feature type="transmembrane region" description="Helical" evidence="19">
    <location>
        <begin position="65"/>
        <end position="84"/>
    </location>
</feature>
<comment type="catalytic activity">
    <reaction evidence="1">
        <text>ATP + protein L-histidine = ADP + protein N-phospho-L-histidine.</text>
        <dbReference type="EC" id="2.7.13.3"/>
    </reaction>
</comment>
<evidence type="ECO:0000313" key="21">
    <source>
        <dbReference type="EMBL" id="MFB9088112.1"/>
    </source>
</evidence>
<dbReference type="SUPFAM" id="SSF55874">
    <property type="entry name" value="ATPase domain of HSP90 chaperone/DNA topoisomerase II/histidine kinase"/>
    <property type="match status" value="1"/>
</dbReference>
<dbReference type="Gene3D" id="1.20.5.1930">
    <property type="match status" value="1"/>
</dbReference>
<dbReference type="InterPro" id="IPR036890">
    <property type="entry name" value="HATPase_C_sf"/>
</dbReference>
<dbReference type="GO" id="GO:0016301">
    <property type="term" value="F:kinase activity"/>
    <property type="evidence" value="ECO:0007669"/>
    <property type="project" value="UniProtKB-KW"/>
</dbReference>
<evidence type="ECO:0000256" key="19">
    <source>
        <dbReference type="SAM" id="Phobius"/>
    </source>
</evidence>
<feature type="transmembrane region" description="Helical" evidence="19">
    <location>
        <begin position="91"/>
        <end position="112"/>
    </location>
</feature>
<keyword evidence="15" id="KW-0902">Two-component regulatory system</keyword>
<evidence type="ECO:0000313" key="22">
    <source>
        <dbReference type="Proteomes" id="UP001589576"/>
    </source>
</evidence>
<dbReference type="EMBL" id="JBHMFB010000001">
    <property type="protein sequence ID" value="MFB9088112.1"/>
    <property type="molecule type" value="Genomic_DNA"/>
</dbReference>
<feature type="transmembrane region" description="Helical" evidence="19">
    <location>
        <begin position="38"/>
        <end position="59"/>
    </location>
</feature>
<keyword evidence="13" id="KW-0067">ATP-binding</keyword>
<evidence type="ECO:0000256" key="11">
    <source>
        <dbReference type="ARBA" id="ARBA00022741"/>
    </source>
</evidence>
<keyword evidence="19" id="KW-0812">Transmembrane</keyword>
<keyword evidence="19" id="KW-0472">Membrane</keyword>
<keyword evidence="11" id="KW-0547">Nucleotide-binding</keyword>
<sequence>MQLLVDGLQMLSALLFCSFIYHAMVFQDVKYEKLKKTYHAFIGFIGIYFLIMFIFPHFVRVSFEFFVITRLIIYLIAILFYYHLGKGLKIVFFRYLFIGTTFLFVSGILALWDSITNASIYTGFHYLCYGYFFENICFIGAFIYKYFIVDKEKQEVEHRYEVQLFTTKIEMQQQTMEYIGKEIHDNIGQKLTLASLYTQQLGHENKAPNITDNIYNISALINESLDEMRELSKSLTDNSIEKNNIYKLIENESERVRKLNSYKVKFISNNKNIDLNYQSKAVLTRIVQEFFQNSIKHADCQNLTLVLTTVKNSVELVLVDDGKGFDKDKTYSNGIGLRNMKKRTEMLNGEFKLESKLAIGTKITVTIPF</sequence>
<evidence type="ECO:0000256" key="1">
    <source>
        <dbReference type="ARBA" id="ARBA00000085"/>
    </source>
</evidence>
<keyword evidence="7" id="KW-0963">Cytoplasm</keyword>
<evidence type="ECO:0000256" key="18">
    <source>
        <dbReference type="ARBA" id="ARBA00030800"/>
    </source>
</evidence>
<proteinExistence type="predicted"/>
<keyword evidence="14" id="KW-0408">Iron</keyword>
<evidence type="ECO:0000256" key="10">
    <source>
        <dbReference type="ARBA" id="ARBA00022723"/>
    </source>
</evidence>
<dbReference type="PANTHER" id="PTHR24421:SF10">
    <property type="entry name" value="NITRATE_NITRITE SENSOR PROTEIN NARQ"/>
    <property type="match status" value="1"/>
</dbReference>
<comment type="subcellular location">
    <subcellularLocation>
        <location evidence="3">Cytoplasm</location>
    </subcellularLocation>
</comment>
<accession>A0ABV5GBD0</accession>
<comment type="cofactor">
    <cofactor evidence="2">
        <name>[4Fe-4S] cluster</name>
        <dbReference type="ChEBI" id="CHEBI:49883"/>
    </cofactor>
</comment>
<keyword evidence="9" id="KW-0808">Transferase</keyword>
<evidence type="ECO:0000256" key="5">
    <source>
        <dbReference type="ARBA" id="ARBA00017322"/>
    </source>
</evidence>
<name>A0ABV5GBD0_9FLAO</name>
<keyword evidence="6" id="KW-0004">4Fe-4S</keyword>
<dbReference type="CDD" id="cd16917">
    <property type="entry name" value="HATPase_UhpB-NarQ-NarX-like"/>
    <property type="match status" value="1"/>
</dbReference>
<evidence type="ECO:0000256" key="3">
    <source>
        <dbReference type="ARBA" id="ARBA00004496"/>
    </source>
</evidence>
<evidence type="ECO:0000256" key="2">
    <source>
        <dbReference type="ARBA" id="ARBA00001966"/>
    </source>
</evidence>
<evidence type="ECO:0000256" key="8">
    <source>
        <dbReference type="ARBA" id="ARBA00022553"/>
    </source>
</evidence>
<evidence type="ECO:0000256" key="12">
    <source>
        <dbReference type="ARBA" id="ARBA00022777"/>
    </source>
</evidence>
<dbReference type="SMART" id="SM00387">
    <property type="entry name" value="HATPase_c"/>
    <property type="match status" value="1"/>
</dbReference>
<dbReference type="InterPro" id="IPR050482">
    <property type="entry name" value="Sensor_HK_TwoCompSys"/>
</dbReference>
<evidence type="ECO:0000256" key="7">
    <source>
        <dbReference type="ARBA" id="ARBA00022490"/>
    </source>
</evidence>
<dbReference type="PRINTS" id="PR00344">
    <property type="entry name" value="BCTRLSENSOR"/>
</dbReference>
<dbReference type="PROSITE" id="PS50109">
    <property type="entry name" value="HIS_KIN"/>
    <property type="match status" value="1"/>
</dbReference>
<dbReference type="InterPro" id="IPR003594">
    <property type="entry name" value="HATPase_dom"/>
</dbReference>
<dbReference type="RefSeq" id="WP_379691249.1">
    <property type="nucleotide sequence ID" value="NZ_JBHMFB010000001.1"/>
</dbReference>
<dbReference type="EC" id="2.7.13.3" evidence="4"/>
<comment type="caution">
    <text evidence="21">The sequence shown here is derived from an EMBL/GenBank/DDBJ whole genome shotgun (WGS) entry which is preliminary data.</text>
</comment>
<keyword evidence="12 21" id="KW-0418">Kinase</keyword>
<organism evidence="21 22">
    <name type="scientific">Flavobacterium paronense</name>
    <dbReference type="NCBI Taxonomy" id="1392775"/>
    <lineage>
        <taxon>Bacteria</taxon>
        <taxon>Pseudomonadati</taxon>
        <taxon>Bacteroidota</taxon>
        <taxon>Flavobacteriia</taxon>
        <taxon>Flavobacteriales</taxon>
        <taxon>Flavobacteriaceae</taxon>
        <taxon>Flavobacterium</taxon>
    </lineage>
</organism>
<evidence type="ECO:0000256" key="17">
    <source>
        <dbReference type="ARBA" id="ARBA00024827"/>
    </source>
</evidence>
<keyword evidence="19" id="KW-1133">Transmembrane helix</keyword>
<reference evidence="21 22" key="1">
    <citation type="submission" date="2024-09" db="EMBL/GenBank/DDBJ databases">
        <authorList>
            <person name="Sun Q."/>
            <person name="Mori K."/>
        </authorList>
    </citation>
    <scope>NUCLEOTIDE SEQUENCE [LARGE SCALE GENOMIC DNA]</scope>
    <source>
        <strain evidence="21 22">CECT 8460</strain>
    </source>
</reference>
<dbReference type="InterPro" id="IPR005467">
    <property type="entry name" value="His_kinase_dom"/>
</dbReference>
<dbReference type="Pfam" id="PF02518">
    <property type="entry name" value="HATPase_c"/>
    <property type="match status" value="1"/>
</dbReference>
<evidence type="ECO:0000256" key="4">
    <source>
        <dbReference type="ARBA" id="ARBA00012438"/>
    </source>
</evidence>
<keyword evidence="10" id="KW-0479">Metal-binding</keyword>
<dbReference type="Gene3D" id="3.30.565.10">
    <property type="entry name" value="Histidine kinase-like ATPase, C-terminal domain"/>
    <property type="match status" value="1"/>
</dbReference>
<keyword evidence="16" id="KW-0411">Iron-sulfur</keyword>
<feature type="domain" description="Histidine kinase" evidence="20">
    <location>
        <begin position="178"/>
        <end position="369"/>
    </location>
</feature>
<gene>
    <name evidence="21" type="ORF">ACFFUU_00700</name>
</gene>
<evidence type="ECO:0000259" key="20">
    <source>
        <dbReference type="PROSITE" id="PS50109"/>
    </source>
</evidence>
<keyword evidence="8" id="KW-0597">Phosphoprotein</keyword>
<evidence type="ECO:0000256" key="16">
    <source>
        <dbReference type="ARBA" id="ARBA00023014"/>
    </source>
</evidence>
<dbReference type="Proteomes" id="UP001589576">
    <property type="component" value="Unassembled WGS sequence"/>
</dbReference>
<feature type="transmembrane region" description="Helical" evidence="19">
    <location>
        <begin position="6"/>
        <end position="26"/>
    </location>
</feature>
<evidence type="ECO:0000256" key="6">
    <source>
        <dbReference type="ARBA" id="ARBA00022485"/>
    </source>
</evidence>
<comment type="function">
    <text evidence="17">Member of the two-component regulatory system NreB/NreC involved in the control of dissimilatory nitrate/nitrite reduction in response to oxygen. NreB functions as a direct oxygen sensor histidine kinase which is autophosphorylated, in the absence of oxygen, probably at the conserved histidine residue, and transfers its phosphate group probably to a conserved aspartate residue of NreC. NreB/NreC activates the expression of the nitrate (narGHJI) and nitrite (nir) reductase operons, as well as the putative nitrate transporter gene narT.</text>
</comment>
<dbReference type="Pfam" id="PF07730">
    <property type="entry name" value="HisKA_3"/>
    <property type="match status" value="1"/>
</dbReference>
<evidence type="ECO:0000256" key="13">
    <source>
        <dbReference type="ARBA" id="ARBA00022840"/>
    </source>
</evidence>
<keyword evidence="22" id="KW-1185">Reference proteome</keyword>